<dbReference type="Pfam" id="PF14933">
    <property type="entry name" value="CEP19"/>
    <property type="match status" value="1"/>
</dbReference>
<dbReference type="GO" id="GO:0034454">
    <property type="term" value="P:microtubule anchoring at centrosome"/>
    <property type="evidence" value="ECO:0007669"/>
    <property type="project" value="TreeGrafter"/>
</dbReference>
<comment type="caution">
    <text evidence="12">The sequence shown here is derived from an EMBL/GenBank/DDBJ whole genome shotgun (WGS) entry which is preliminary data.</text>
</comment>
<keyword evidence="6" id="KW-0963">Cytoplasm</keyword>
<evidence type="ECO:0000256" key="1">
    <source>
        <dbReference type="ARBA" id="ARBA00004114"/>
    </source>
</evidence>
<feature type="compositionally biased region" description="Pro residues" evidence="11">
    <location>
        <begin position="118"/>
        <end position="131"/>
    </location>
</feature>
<dbReference type="GO" id="GO:0097712">
    <property type="term" value="P:vesicle targeting, trans-Golgi to periciliary membrane compartment"/>
    <property type="evidence" value="ECO:0007669"/>
    <property type="project" value="TreeGrafter"/>
</dbReference>
<dbReference type="GO" id="GO:0000922">
    <property type="term" value="C:spindle pole"/>
    <property type="evidence" value="ECO:0007669"/>
    <property type="project" value="TreeGrafter"/>
</dbReference>
<keyword evidence="10" id="KW-0966">Cell projection</keyword>
<evidence type="ECO:0000313" key="12">
    <source>
        <dbReference type="EMBL" id="CAH0364161.1"/>
    </source>
</evidence>
<dbReference type="PANTHER" id="PTHR31539">
    <property type="entry name" value="CENTROSOMAL PROTEIN OF 19K CEP19"/>
    <property type="match status" value="1"/>
</dbReference>
<dbReference type="InterPro" id="IPR029412">
    <property type="entry name" value="CEP19"/>
</dbReference>
<evidence type="ECO:0000256" key="5">
    <source>
        <dbReference type="ARBA" id="ARBA00022015"/>
    </source>
</evidence>
<dbReference type="AlphaFoldDB" id="A0A8J2S6R8"/>
<evidence type="ECO:0000256" key="8">
    <source>
        <dbReference type="ARBA" id="ARBA00023069"/>
    </source>
</evidence>
<comment type="similarity">
    <text evidence="4">Belongs to the CEP19 family.</text>
</comment>
<proteinExistence type="inferred from homology"/>
<keyword evidence="8" id="KW-0969">Cilium</keyword>
<evidence type="ECO:0000256" key="2">
    <source>
        <dbReference type="ARBA" id="ARBA00004120"/>
    </source>
</evidence>
<evidence type="ECO:0000256" key="4">
    <source>
        <dbReference type="ARBA" id="ARBA00009371"/>
    </source>
</evidence>
<protein>
    <recommendedName>
        <fullName evidence="5">Centrosomal protein of 19 kDa</fullName>
    </recommendedName>
</protein>
<accession>A0A8J2S6R8</accession>
<dbReference type="GO" id="GO:0036064">
    <property type="term" value="C:ciliary basal body"/>
    <property type="evidence" value="ECO:0007669"/>
    <property type="project" value="TreeGrafter"/>
</dbReference>
<feature type="region of interest" description="Disordered" evidence="11">
    <location>
        <begin position="110"/>
        <end position="156"/>
    </location>
</feature>
<evidence type="ECO:0000256" key="3">
    <source>
        <dbReference type="ARBA" id="ARBA00004186"/>
    </source>
</evidence>
<evidence type="ECO:0000256" key="11">
    <source>
        <dbReference type="SAM" id="MobiDB-lite"/>
    </source>
</evidence>
<keyword evidence="13" id="KW-1185">Reference proteome</keyword>
<reference evidence="12" key="1">
    <citation type="submission" date="2021-11" db="EMBL/GenBank/DDBJ databases">
        <authorList>
            <consortium name="Genoscope - CEA"/>
            <person name="William W."/>
        </authorList>
    </citation>
    <scope>NUCLEOTIDE SEQUENCE</scope>
</reference>
<organism evidence="12 13">
    <name type="scientific">Pelagomonas calceolata</name>
    <dbReference type="NCBI Taxonomy" id="35677"/>
    <lineage>
        <taxon>Eukaryota</taxon>
        <taxon>Sar</taxon>
        <taxon>Stramenopiles</taxon>
        <taxon>Ochrophyta</taxon>
        <taxon>Pelagophyceae</taxon>
        <taxon>Pelagomonadales</taxon>
        <taxon>Pelagomonadaceae</taxon>
        <taxon>Pelagomonas</taxon>
    </lineage>
</organism>
<dbReference type="Proteomes" id="UP000789595">
    <property type="component" value="Unassembled WGS sequence"/>
</dbReference>
<evidence type="ECO:0000256" key="9">
    <source>
        <dbReference type="ARBA" id="ARBA00023212"/>
    </source>
</evidence>
<name>A0A8J2S6R8_9STRA</name>
<dbReference type="GO" id="GO:0005814">
    <property type="term" value="C:centriole"/>
    <property type="evidence" value="ECO:0007669"/>
    <property type="project" value="UniProtKB-SubCell"/>
</dbReference>
<dbReference type="PANTHER" id="PTHR31539:SF1">
    <property type="entry name" value="CENTROSOMAL PROTEIN OF 19 KDA"/>
    <property type="match status" value="1"/>
</dbReference>
<dbReference type="EMBL" id="CAKKNE010000001">
    <property type="protein sequence ID" value="CAH0364161.1"/>
    <property type="molecule type" value="Genomic_DNA"/>
</dbReference>
<dbReference type="OrthoDB" id="2163581at2759"/>
<feature type="compositionally biased region" description="Acidic residues" evidence="11">
    <location>
        <begin position="203"/>
        <end position="213"/>
    </location>
</feature>
<evidence type="ECO:0000256" key="7">
    <source>
        <dbReference type="ARBA" id="ARBA00022794"/>
    </source>
</evidence>
<sequence>MASLLSGSSAMNAGAAVSATDKRKEQMASLTPRRVAIKFSPPTLILEYAPSYGRYLHYKVRMGHLRPSTDPYAVANRLYRDHPRFFDRAKVEFGQTLKLVRKLIDNAGAASPMASPVAPSPPPARAAPPPASYGDDFEDDFEPETPVVAAPAPAAAREEVDLNKVSEFRLKAAKLEMDVGFSQSLKRPGDAGYEYDKQVDFEPAGDSDGSWDD</sequence>
<keyword evidence="9" id="KW-0206">Cytoskeleton</keyword>
<feature type="region of interest" description="Disordered" evidence="11">
    <location>
        <begin position="181"/>
        <end position="213"/>
    </location>
</feature>
<comment type="subcellular location">
    <subcellularLocation>
        <location evidence="2">Cytoplasm</location>
        <location evidence="2">Cytoskeleton</location>
        <location evidence="2">Cilium basal body</location>
    </subcellularLocation>
    <subcellularLocation>
        <location evidence="1">Cytoplasm</location>
        <location evidence="1">Cytoskeleton</location>
        <location evidence="1">Microtubule organizing center</location>
        <location evidence="1">Centrosome</location>
        <location evidence="1">Centriole</location>
    </subcellularLocation>
    <subcellularLocation>
        <location evidence="3">Cytoplasm</location>
        <location evidence="3">Cytoskeleton</location>
        <location evidence="3">Spindle</location>
    </subcellularLocation>
</comment>
<keyword evidence="7" id="KW-0970">Cilium biogenesis/degradation</keyword>
<gene>
    <name evidence="12" type="ORF">PECAL_1P05130</name>
</gene>
<evidence type="ECO:0000256" key="6">
    <source>
        <dbReference type="ARBA" id="ARBA00022490"/>
    </source>
</evidence>
<evidence type="ECO:0000256" key="10">
    <source>
        <dbReference type="ARBA" id="ARBA00023273"/>
    </source>
</evidence>
<feature type="compositionally biased region" description="Low complexity" evidence="11">
    <location>
        <begin position="144"/>
        <end position="155"/>
    </location>
</feature>
<evidence type="ECO:0000313" key="13">
    <source>
        <dbReference type="Proteomes" id="UP000789595"/>
    </source>
</evidence>